<proteinExistence type="predicted"/>
<accession>A0A9N9VZF0</accession>
<evidence type="ECO:0000313" key="1">
    <source>
        <dbReference type="EMBL" id="CAH0040057.1"/>
    </source>
</evidence>
<protein>
    <recommendedName>
        <fullName evidence="3">Cupin type-1 domain-containing protein</fullName>
    </recommendedName>
</protein>
<dbReference type="Proteomes" id="UP000696573">
    <property type="component" value="Unassembled WGS sequence"/>
</dbReference>
<dbReference type="CDD" id="cd02219">
    <property type="entry name" value="cupin_YjlB-like"/>
    <property type="match status" value="1"/>
</dbReference>
<sequence>KAIRGRSLDTTHTMASKMQVNCYYLWSNQDAPNNTLPVLHYQDVLPQPATEASVTEFLTRNKWEKRGTWGHIGIRHFHPNSHECYGIFQGSSKLLIGKINQGDGVEINVKSGDVIVLPAGTAHSSVESSPNYRYIGVYPEGCPKWRNETGKKPAEQFYATIQDVAMPEADPVYGESGPLTRLWVARPRSKL</sequence>
<feature type="non-terminal residue" evidence="1">
    <location>
        <position position="1"/>
    </location>
</feature>
<gene>
    <name evidence="1" type="ORF">CRHIZ90672A_00005802</name>
</gene>
<evidence type="ECO:0008006" key="3">
    <source>
        <dbReference type="Google" id="ProtNLM"/>
    </source>
</evidence>
<name>A0A9N9VZF0_9HYPO</name>
<dbReference type="OrthoDB" id="2446447at2759"/>
<dbReference type="PANTHER" id="PTHR36448">
    <property type="entry name" value="BLR7373 PROTEIN"/>
    <property type="match status" value="1"/>
</dbReference>
<evidence type="ECO:0000313" key="2">
    <source>
        <dbReference type="Proteomes" id="UP000696573"/>
    </source>
</evidence>
<comment type="caution">
    <text evidence="1">The sequence shown here is derived from an EMBL/GenBank/DDBJ whole genome shotgun (WGS) entry which is preliminary data.</text>
</comment>
<dbReference type="InterPro" id="IPR014710">
    <property type="entry name" value="RmlC-like_jellyroll"/>
</dbReference>
<dbReference type="EMBL" id="CABFNQ020000762">
    <property type="protein sequence ID" value="CAH0040057.1"/>
    <property type="molecule type" value="Genomic_DNA"/>
</dbReference>
<dbReference type="PANTHER" id="PTHR36448:SF2">
    <property type="entry name" value="CUPIN TYPE-1 DOMAIN-CONTAINING PROTEIN"/>
    <property type="match status" value="1"/>
</dbReference>
<dbReference type="InterPro" id="IPR011051">
    <property type="entry name" value="RmlC_Cupin_sf"/>
</dbReference>
<keyword evidence="2" id="KW-1185">Reference proteome</keyword>
<reference evidence="1" key="1">
    <citation type="submission" date="2021-10" db="EMBL/GenBank/DDBJ databases">
        <authorList>
            <person name="Piombo E."/>
        </authorList>
    </citation>
    <scope>NUCLEOTIDE SEQUENCE</scope>
</reference>
<organism evidence="1 2">
    <name type="scientific">Clonostachys rhizophaga</name>
    <dbReference type="NCBI Taxonomy" id="160324"/>
    <lineage>
        <taxon>Eukaryota</taxon>
        <taxon>Fungi</taxon>
        <taxon>Dikarya</taxon>
        <taxon>Ascomycota</taxon>
        <taxon>Pezizomycotina</taxon>
        <taxon>Sordariomycetes</taxon>
        <taxon>Hypocreomycetidae</taxon>
        <taxon>Hypocreales</taxon>
        <taxon>Bionectriaceae</taxon>
        <taxon>Clonostachys</taxon>
    </lineage>
</organism>
<dbReference type="InterPro" id="IPR047121">
    <property type="entry name" value="YjiB-like"/>
</dbReference>
<dbReference type="SUPFAM" id="SSF51182">
    <property type="entry name" value="RmlC-like cupins"/>
    <property type="match status" value="1"/>
</dbReference>
<dbReference type="Gene3D" id="2.60.120.10">
    <property type="entry name" value="Jelly Rolls"/>
    <property type="match status" value="1"/>
</dbReference>
<dbReference type="AlphaFoldDB" id="A0A9N9VZF0"/>